<dbReference type="EMBL" id="CAJVRL010000056">
    <property type="protein sequence ID" value="CAG8954329.1"/>
    <property type="molecule type" value="Genomic_DNA"/>
</dbReference>
<accession>A0A9N9KUV8</accession>
<comment type="caution">
    <text evidence="1">The sequence shown here is derived from an EMBL/GenBank/DDBJ whole genome shotgun (WGS) entry which is preliminary data.</text>
</comment>
<keyword evidence="2" id="KW-1185">Reference proteome</keyword>
<name>A0A9N9KUV8_9HELO</name>
<dbReference type="AlphaFoldDB" id="A0A9N9KUV8"/>
<proteinExistence type="predicted"/>
<gene>
    <name evidence="1" type="ORF">HYFRA_00005952</name>
</gene>
<evidence type="ECO:0000313" key="2">
    <source>
        <dbReference type="Proteomes" id="UP000696280"/>
    </source>
</evidence>
<protein>
    <submittedName>
        <fullName evidence="1">Uncharacterized protein</fullName>
    </submittedName>
</protein>
<organism evidence="1 2">
    <name type="scientific">Hymenoscyphus fraxineus</name>
    <dbReference type="NCBI Taxonomy" id="746836"/>
    <lineage>
        <taxon>Eukaryota</taxon>
        <taxon>Fungi</taxon>
        <taxon>Dikarya</taxon>
        <taxon>Ascomycota</taxon>
        <taxon>Pezizomycotina</taxon>
        <taxon>Leotiomycetes</taxon>
        <taxon>Helotiales</taxon>
        <taxon>Helotiaceae</taxon>
        <taxon>Hymenoscyphus</taxon>
    </lineage>
</organism>
<dbReference type="Proteomes" id="UP000696280">
    <property type="component" value="Unassembled WGS sequence"/>
</dbReference>
<reference evidence="1" key="1">
    <citation type="submission" date="2021-07" db="EMBL/GenBank/DDBJ databases">
        <authorList>
            <person name="Durling M."/>
        </authorList>
    </citation>
    <scope>NUCLEOTIDE SEQUENCE</scope>
</reference>
<sequence length="122" mass="13598">MPAVDLGPWLWGTNPRWYEVDIDLRSFVSFFLHRPLPLFPWLRAFRVSPGPSLMCVEGVAGMLDISCRAEKGRGIVLDGDLGIYKYFILGERNGGFSGGVSLLLSLATLVKLRVIEEEEEGL</sequence>
<evidence type="ECO:0000313" key="1">
    <source>
        <dbReference type="EMBL" id="CAG8954329.1"/>
    </source>
</evidence>